<dbReference type="InterPro" id="IPR052998">
    <property type="entry name" value="Hetero-Diels-Alderase-like"/>
</dbReference>
<dbReference type="Proteomes" id="UP000053831">
    <property type="component" value="Unassembled WGS sequence"/>
</dbReference>
<dbReference type="EMBL" id="LGSR01000017">
    <property type="protein sequence ID" value="KOS20624.1"/>
    <property type="molecule type" value="Genomic_DNA"/>
</dbReference>
<evidence type="ECO:0000256" key="1">
    <source>
        <dbReference type="SAM" id="SignalP"/>
    </source>
</evidence>
<keyword evidence="1" id="KW-0732">Signal</keyword>
<dbReference type="PANTHER" id="PTHR42060">
    <property type="entry name" value="NHL REPEAT-CONTAINING PROTEIN-RELATED"/>
    <property type="match status" value="1"/>
</dbReference>
<accession>A0A0M8N4S9</accession>
<reference evidence="2 3" key="1">
    <citation type="submission" date="2015-07" db="EMBL/GenBank/DDBJ databases">
        <title>The genome of the fungus Escovopsis weberi, a specialized disease agent of ant agriculture.</title>
        <authorList>
            <person name="de Man T.J."/>
            <person name="Stajich J.E."/>
            <person name="Kubicek C.P."/>
            <person name="Chenthamara K."/>
            <person name="Atanasova L."/>
            <person name="Druzhinina I.S."/>
            <person name="Birnbaum S."/>
            <person name="Barribeau S.M."/>
            <person name="Teiling C."/>
            <person name="Suen G."/>
            <person name="Currie C."/>
            <person name="Gerardo N.M."/>
        </authorList>
    </citation>
    <scope>NUCLEOTIDE SEQUENCE [LARGE SCALE GENOMIC DNA]</scope>
</reference>
<keyword evidence="3" id="KW-1185">Reference proteome</keyword>
<evidence type="ECO:0000313" key="2">
    <source>
        <dbReference type="EMBL" id="KOS20624.1"/>
    </source>
</evidence>
<gene>
    <name evidence="2" type="ORF">ESCO_005279</name>
</gene>
<dbReference type="AlphaFoldDB" id="A0A0M8N4S9"/>
<name>A0A0M8N4S9_ESCWE</name>
<evidence type="ECO:0008006" key="4">
    <source>
        <dbReference type="Google" id="ProtNLM"/>
    </source>
</evidence>
<organism evidence="2 3">
    <name type="scientific">Escovopsis weberi</name>
    <dbReference type="NCBI Taxonomy" id="150374"/>
    <lineage>
        <taxon>Eukaryota</taxon>
        <taxon>Fungi</taxon>
        <taxon>Dikarya</taxon>
        <taxon>Ascomycota</taxon>
        <taxon>Pezizomycotina</taxon>
        <taxon>Sordariomycetes</taxon>
        <taxon>Hypocreomycetidae</taxon>
        <taxon>Hypocreales</taxon>
        <taxon>Hypocreaceae</taxon>
        <taxon>Escovopsis</taxon>
    </lineage>
</organism>
<sequence>MKLSISWYLVAGATATTTAIPGSDDPLNIPLRHHAVTELPPGSWIENLAVRKNGNLLLTTVLPDASLFEVVDPAGASPTLIRHFTIEQITSLLGIAELTPDRFVVAGGNFSFVAGPAQGSFGLWSIDFNDPSPQPSLLADLPEARLLNGVIAAPEAQDVVLISDSFSNLVWRVNAATREVDIAANLQDATNPGPHSALGINGIKIHDGDLWWTNSTADTGAETNESQRAMYRIKVEKDGSPAPGAQPERMVQFQTPGLDDFVFGPGQNDLKWVATNSGDSIIAVNAEGRKAIVAGGDGSMDLTTTTACQFGRTQRDGRTLYVTTSGVEADGESRGIPSMVQAIDTTGFDF</sequence>
<dbReference type="PANTHER" id="PTHR42060:SF1">
    <property type="entry name" value="NHL REPEAT-CONTAINING PROTEIN"/>
    <property type="match status" value="1"/>
</dbReference>
<dbReference type="InterPro" id="IPR011042">
    <property type="entry name" value="6-blade_b-propeller_TolB-like"/>
</dbReference>
<evidence type="ECO:0000313" key="3">
    <source>
        <dbReference type="Proteomes" id="UP000053831"/>
    </source>
</evidence>
<proteinExistence type="predicted"/>
<dbReference type="OrthoDB" id="9977941at2759"/>
<dbReference type="Gene3D" id="2.120.10.30">
    <property type="entry name" value="TolB, C-terminal domain"/>
    <property type="match status" value="1"/>
</dbReference>
<feature type="signal peptide" evidence="1">
    <location>
        <begin position="1"/>
        <end position="15"/>
    </location>
</feature>
<feature type="chain" id="PRO_5012362107" description="SMP-30/Gluconolactonase/LRE-like region domain-containing protein" evidence="1">
    <location>
        <begin position="16"/>
        <end position="350"/>
    </location>
</feature>
<comment type="caution">
    <text evidence="2">The sequence shown here is derived from an EMBL/GenBank/DDBJ whole genome shotgun (WGS) entry which is preliminary data.</text>
</comment>
<dbReference type="SUPFAM" id="SSF63829">
    <property type="entry name" value="Calcium-dependent phosphotriesterase"/>
    <property type="match status" value="1"/>
</dbReference>
<protein>
    <recommendedName>
        <fullName evidence="4">SMP-30/Gluconolactonase/LRE-like region domain-containing protein</fullName>
    </recommendedName>
</protein>